<sequence length="334" mass="37544">MYSKYMCVVAYPFCTFLWLQNITVEEEDLPIPTPPPVAVVGTAGEQQPPPQRDAGSTTEDPGTSSAPPPPPQRPATPPPVLDATSRAEFKRRCEARKAALGGYNKKLSPQEAHKKWTLLVEDNEDRSNCCGDWLWEDFTEDVPFINENVDFAFETQGLSQTAKGANSEIDFLTLFLTEPVLKNLVDQTNLYASQEGVNRVGGDGKYIPVTRESLMAFIGLTIAMGLACKSSIAEYWSTDQVLETPWYGQVMSRSLYQQHRRYLQVADNKMGEKTADGRFCDKLYEVRPLLDSLVQSFQKHYSPGRELSIDEMMIGTKCRLSFLQCMKDKPTKWG</sequence>
<evidence type="ECO:0000256" key="1">
    <source>
        <dbReference type="SAM" id="MobiDB-lite"/>
    </source>
</evidence>
<feature type="compositionally biased region" description="Pro residues" evidence="1">
    <location>
        <begin position="66"/>
        <end position="80"/>
    </location>
</feature>
<proteinExistence type="predicted"/>
<protein>
    <submittedName>
        <fullName evidence="3">Transposase</fullName>
    </submittedName>
</protein>
<dbReference type="Pfam" id="PF13843">
    <property type="entry name" value="DDE_Tnp_1_7"/>
    <property type="match status" value="1"/>
</dbReference>
<evidence type="ECO:0000313" key="4">
    <source>
        <dbReference type="Proteomes" id="UP000230750"/>
    </source>
</evidence>
<accession>A0A2G8LIS6</accession>
<keyword evidence="4" id="KW-1185">Reference proteome</keyword>
<reference evidence="3 4" key="1">
    <citation type="journal article" date="2017" name="PLoS Biol.">
        <title>The sea cucumber genome provides insights into morphological evolution and visceral regeneration.</title>
        <authorList>
            <person name="Zhang X."/>
            <person name="Sun L."/>
            <person name="Yuan J."/>
            <person name="Sun Y."/>
            <person name="Gao Y."/>
            <person name="Zhang L."/>
            <person name="Li S."/>
            <person name="Dai H."/>
            <person name="Hamel J.F."/>
            <person name="Liu C."/>
            <person name="Yu Y."/>
            <person name="Liu S."/>
            <person name="Lin W."/>
            <person name="Guo K."/>
            <person name="Jin S."/>
            <person name="Xu P."/>
            <person name="Storey K.B."/>
            <person name="Huan P."/>
            <person name="Zhang T."/>
            <person name="Zhou Y."/>
            <person name="Zhang J."/>
            <person name="Lin C."/>
            <person name="Li X."/>
            <person name="Xing L."/>
            <person name="Huo D."/>
            <person name="Sun M."/>
            <person name="Wang L."/>
            <person name="Mercier A."/>
            <person name="Li F."/>
            <person name="Yang H."/>
            <person name="Xiang J."/>
        </authorList>
    </citation>
    <scope>NUCLEOTIDE SEQUENCE [LARGE SCALE GENOMIC DNA]</scope>
    <source>
        <strain evidence="3">Shaxun</strain>
        <tissue evidence="3">Muscle</tissue>
    </source>
</reference>
<dbReference type="PANTHER" id="PTHR46599:SF3">
    <property type="entry name" value="PIGGYBAC TRANSPOSABLE ELEMENT-DERIVED PROTEIN 4"/>
    <property type="match status" value="1"/>
</dbReference>
<dbReference type="OrthoDB" id="6090197at2759"/>
<feature type="domain" description="PiggyBac transposable element-derived protein" evidence="2">
    <location>
        <begin position="169"/>
        <end position="334"/>
    </location>
</feature>
<dbReference type="EMBL" id="MRZV01000065">
    <property type="protein sequence ID" value="PIK60122.1"/>
    <property type="molecule type" value="Genomic_DNA"/>
</dbReference>
<organism evidence="3 4">
    <name type="scientific">Stichopus japonicus</name>
    <name type="common">Sea cucumber</name>
    <dbReference type="NCBI Taxonomy" id="307972"/>
    <lineage>
        <taxon>Eukaryota</taxon>
        <taxon>Metazoa</taxon>
        <taxon>Echinodermata</taxon>
        <taxon>Eleutherozoa</taxon>
        <taxon>Echinozoa</taxon>
        <taxon>Holothuroidea</taxon>
        <taxon>Aspidochirotacea</taxon>
        <taxon>Aspidochirotida</taxon>
        <taxon>Stichopodidae</taxon>
        <taxon>Apostichopus</taxon>
    </lineage>
</organism>
<evidence type="ECO:0000259" key="2">
    <source>
        <dbReference type="Pfam" id="PF13843"/>
    </source>
</evidence>
<comment type="caution">
    <text evidence="3">The sequence shown here is derived from an EMBL/GenBank/DDBJ whole genome shotgun (WGS) entry which is preliminary data.</text>
</comment>
<name>A0A2G8LIS6_STIJA</name>
<dbReference type="AlphaFoldDB" id="A0A2G8LIS6"/>
<dbReference type="STRING" id="307972.A0A2G8LIS6"/>
<gene>
    <name evidence="3" type="ORF">BSL78_02936</name>
</gene>
<dbReference type="Proteomes" id="UP000230750">
    <property type="component" value="Unassembled WGS sequence"/>
</dbReference>
<dbReference type="InterPro" id="IPR029526">
    <property type="entry name" value="PGBD"/>
</dbReference>
<dbReference type="PANTHER" id="PTHR46599">
    <property type="entry name" value="PIGGYBAC TRANSPOSABLE ELEMENT-DERIVED PROTEIN 4"/>
    <property type="match status" value="1"/>
</dbReference>
<evidence type="ECO:0000313" key="3">
    <source>
        <dbReference type="EMBL" id="PIK60122.1"/>
    </source>
</evidence>
<feature type="region of interest" description="Disordered" evidence="1">
    <location>
        <begin position="33"/>
        <end position="81"/>
    </location>
</feature>